<dbReference type="Pfam" id="PF13454">
    <property type="entry name" value="NAD_binding_9"/>
    <property type="match status" value="1"/>
</dbReference>
<dbReference type="SUPFAM" id="SSF51905">
    <property type="entry name" value="FAD/NAD(P)-binding domain"/>
    <property type="match status" value="2"/>
</dbReference>
<accession>A0ABW1FKD5</accession>
<gene>
    <name evidence="3" type="ORF">ACFP3M_14195</name>
</gene>
<evidence type="ECO:0000259" key="2">
    <source>
        <dbReference type="Pfam" id="PF13454"/>
    </source>
</evidence>
<dbReference type="EMBL" id="JBHSPW010000005">
    <property type="protein sequence ID" value="MFC5893968.1"/>
    <property type="molecule type" value="Genomic_DNA"/>
</dbReference>
<dbReference type="Gene3D" id="3.50.50.60">
    <property type="entry name" value="FAD/NAD(P)-binding domain"/>
    <property type="match status" value="1"/>
</dbReference>
<dbReference type="InterPro" id="IPR052189">
    <property type="entry name" value="L-asp_N-monooxygenase_NS-form"/>
</dbReference>
<evidence type="ECO:0000313" key="3">
    <source>
        <dbReference type="EMBL" id="MFC5893968.1"/>
    </source>
</evidence>
<sequence length="467" mass="49255">MPTDTLRVAVAGAGAAGTLAAARLLDTAARTGRRTVVDLVDPAPHTGRGLAYGTDDPRHLLNVPAGRMSARPDAAGDFVRWLSARTGHEADPGAYVPRALFGDYLAADLDRSAAAARDAATVRRHHDRVLAVEQLPDGVRLRLRTGATLDADAVILALGNLEPATAWLPPGLARSPRFVADPWRPGALADIPADQDVLLVGTGLTMCDTARTLAAPGRTVHAVSRHGLLPQPHAAPGAAAAPPARPGGRSPLTAPHDLTGLKRLVRHRAALHRRLHGDWRPAVDELRPHIPLLWQQLPPSDRQRFLATELREWEVHRHRLPPATDRALTAARQSGLLTVRAAEVTGADTADDGRTVTVRLSDGRSLTVGAVVNCTGTESRVGQLADPLVRGLLASGTAAPGPHGLGFDTASDGRLLAAGGRPAAPVWTLGQLRRGNLWETTAIPEIRVQAGELATRILTRTPAPAPV</sequence>
<dbReference type="PANTHER" id="PTHR40254:SF1">
    <property type="entry name" value="BLR0577 PROTEIN"/>
    <property type="match status" value="1"/>
</dbReference>
<dbReference type="InterPro" id="IPR036188">
    <property type="entry name" value="FAD/NAD-bd_sf"/>
</dbReference>
<feature type="domain" description="FAD-dependent urate hydroxylase HpyO/Asp monooxygenase CreE-like FAD/NAD(P)-binding" evidence="2">
    <location>
        <begin position="9"/>
        <end position="160"/>
    </location>
</feature>
<reference evidence="4" key="1">
    <citation type="journal article" date="2019" name="Int. J. Syst. Evol. Microbiol.">
        <title>The Global Catalogue of Microorganisms (GCM) 10K type strain sequencing project: providing services to taxonomists for standard genome sequencing and annotation.</title>
        <authorList>
            <consortium name="The Broad Institute Genomics Platform"/>
            <consortium name="The Broad Institute Genome Sequencing Center for Infectious Disease"/>
            <person name="Wu L."/>
            <person name="Ma J."/>
        </authorList>
    </citation>
    <scope>NUCLEOTIDE SEQUENCE [LARGE SCALE GENOMIC DNA]</scope>
    <source>
        <strain evidence="4">CGMCC 1.15809</strain>
    </source>
</reference>
<name>A0ABW1FKD5_9ACTN</name>
<dbReference type="InterPro" id="IPR038732">
    <property type="entry name" value="HpyO/CreE_NAD-binding"/>
</dbReference>
<dbReference type="PANTHER" id="PTHR40254">
    <property type="entry name" value="BLR0577 PROTEIN"/>
    <property type="match status" value="1"/>
</dbReference>
<keyword evidence="4" id="KW-1185">Reference proteome</keyword>
<evidence type="ECO:0000313" key="4">
    <source>
        <dbReference type="Proteomes" id="UP001596241"/>
    </source>
</evidence>
<comment type="caution">
    <text evidence="3">The sequence shown here is derived from an EMBL/GenBank/DDBJ whole genome shotgun (WGS) entry which is preliminary data.</text>
</comment>
<feature type="compositionally biased region" description="Low complexity" evidence="1">
    <location>
        <begin position="234"/>
        <end position="249"/>
    </location>
</feature>
<feature type="region of interest" description="Disordered" evidence="1">
    <location>
        <begin position="231"/>
        <end position="256"/>
    </location>
</feature>
<protein>
    <submittedName>
        <fullName evidence="3">FAD/NAD(P)-binding protein</fullName>
    </submittedName>
</protein>
<dbReference type="RefSeq" id="WP_345091940.1">
    <property type="nucleotide sequence ID" value="NZ_BAAAWG010000019.1"/>
</dbReference>
<dbReference type="Proteomes" id="UP001596241">
    <property type="component" value="Unassembled WGS sequence"/>
</dbReference>
<evidence type="ECO:0000256" key="1">
    <source>
        <dbReference type="SAM" id="MobiDB-lite"/>
    </source>
</evidence>
<proteinExistence type="predicted"/>
<organism evidence="3 4">
    <name type="scientific">Streptomyces ramulosus</name>
    <dbReference type="NCBI Taxonomy" id="47762"/>
    <lineage>
        <taxon>Bacteria</taxon>
        <taxon>Bacillati</taxon>
        <taxon>Actinomycetota</taxon>
        <taxon>Actinomycetes</taxon>
        <taxon>Kitasatosporales</taxon>
        <taxon>Streptomycetaceae</taxon>
        <taxon>Streptomyces</taxon>
    </lineage>
</organism>